<evidence type="ECO:0000313" key="3">
    <source>
        <dbReference type="Proteomes" id="UP000184330"/>
    </source>
</evidence>
<feature type="domain" description="Heterokaryon incompatibility" evidence="1">
    <location>
        <begin position="196"/>
        <end position="345"/>
    </location>
</feature>
<dbReference type="PANTHER" id="PTHR33112:SF10">
    <property type="entry name" value="TOL"/>
    <property type="match status" value="1"/>
</dbReference>
<dbReference type="AlphaFoldDB" id="A0A1L7WFH7"/>
<dbReference type="EMBL" id="FJOG01000002">
    <property type="protein sequence ID" value="CZR51508.1"/>
    <property type="molecule type" value="Genomic_DNA"/>
</dbReference>
<dbReference type="Pfam" id="PF06985">
    <property type="entry name" value="HET"/>
    <property type="match status" value="1"/>
</dbReference>
<dbReference type="OrthoDB" id="3559208at2759"/>
<name>A0A1L7WFH7_9HELO</name>
<organism evidence="2 3">
    <name type="scientific">Phialocephala subalpina</name>
    <dbReference type="NCBI Taxonomy" id="576137"/>
    <lineage>
        <taxon>Eukaryota</taxon>
        <taxon>Fungi</taxon>
        <taxon>Dikarya</taxon>
        <taxon>Ascomycota</taxon>
        <taxon>Pezizomycotina</taxon>
        <taxon>Leotiomycetes</taxon>
        <taxon>Helotiales</taxon>
        <taxon>Mollisiaceae</taxon>
        <taxon>Phialocephala</taxon>
        <taxon>Phialocephala fortinii species complex</taxon>
    </lineage>
</organism>
<keyword evidence="3" id="KW-1185">Reference proteome</keyword>
<evidence type="ECO:0000313" key="2">
    <source>
        <dbReference type="EMBL" id="CZR51508.1"/>
    </source>
</evidence>
<dbReference type="STRING" id="576137.A0A1L7WFH7"/>
<evidence type="ECO:0000259" key="1">
    <source>
        <dbReference type="Pfam" id="PF06985"/>
    </source>
</evidence>
<proteinExistence type="predicted"/>
<dbReference type="InterPro" id="IPR010730">
    <property type="entry name" value="HET"/>
</dbReference>
<accession>A0A1L7WFH7</accession>
<gene>
    <name evidence="2" type="ORF">PAC_01385</name>
</gene>
<reference evidence="2 3" key="1">
    <citation type="submission" date="2016-03" db="EMBL/GenBank/DDBJ databases">
        <authorList>
            <person name="Ploux O."/>
        </authorList>
    </citation>
    <scope>NUCLEOTIDE SEQUENCE [LARGE SCALE GENOMIC DNA]</scope>
    <source>
        <strain evidence="2 3">UAMH 11012</strain>
    </source>
</reference>
<sequence length="633" mass="72204">MAICGRCTTTIQNIYSQEEQNPQSRERKINVTLPRYRRSSIRKCWVCRKFAEWLETETSGVFKAWRRKSIQVEFASFGSIYVKRPEKCRLLASVLVEISPRGQNRDINGMGCEVGLDFVTTEEFGKSQLMASTWRRSSSIDIVLVRSWLHECTTHHEKCKEIVSAPWYPTRLVYLGPLAGDVKLIISEHSALNGPYMTLSHRWGPQTYEKLQSSTMAQLQNSIDFVSLPQVFQDAIELARLLGIKYLWIDALCIKQDQDDLSDWEVESQKMSKVYSRAILNVAATLSQDGSESLFKQEPWGPIFPSEVELTVDGLLQKYYVFDSNIWNDEIANAPLNQRGWVFQERVLARRVLHFGQCQMGWECNELEALEIFPSGLPTPNSLSFMNKSSTSAMMAAPPGGLIQPLHNISFIQERQNLVNSYSKCKLTYSKDKLIAFDGIAKSIMSTGTHRYIAGMWEYGLLYDLAWRRDTADREAFPISATLSRAPSWSWASVDGEISFPPLIGGVKAVFADIQGFSDPSLEECSAFGAPSSIRAKGLCFTVDIEWLNEEEIASFEVMGHHFFANDEHDEPFCSTIDYEVSVREFRELVQQGTVLTSLPRWRETHRAEKNDGYFDFKHLKLYAHIGISYIFE</sequence>
<dbReference type="PANTHER" id="PTHR33112">
    <property type="entry name" value="DOMAIN PROTEIN, PUTATIVE-RELATED"/>
    <property type="match status" value="1"/>
</dbReference>
<protein>
    <recommendedName>
        <fullName evidence="1">Heterokaryon incompatibility domain-containing protein</fullName>
    </recommendedName>
</protein>
<dbReference type="Proteomes" id="UP000184330">
    <property type="component" value="Unassembled WGS sequence"/>
</dbReference>